<feature type="compositionally biased region" description="Basic and acidic residues" evidence="1">
    <location>
        <begin position="404"/>
        <end position="418"/>
    </location>
</feature>
<dbReference type="InterPro" id="IPR013087">
    <property type="entry name" value="Znf_C2H2_type"/>
</dbReference>
<proteinExistence type="predicted"/>
<comment type="caution">
    <text evidence="3">The sequence shown here is derived from an EMBL/GenBank/DDBJ whole genome shotgun (WGS) entry which is preliminary data.</text>
</comment>
<evidence type="ECO:0000313" key="3">
    <source>
        <dbReference type="EMBL" id="RWQ97216.1"/>
    </source>
</evidence>
<dbReference type="VEuPathDB" id="FungiDB:C8Q69DRAFT_443607"/>
<feature type="compositionally biased region" description="Low complexity" evidence="1">
    <location>
        <begin position="63"/>
        <end position="74"/>
    </location>
</feature>
<feature type="domain" description="C2H2-type" evidence="2">
    <location>
        <begin position="919"/>
        <end position="941"/>
    </location>
</feature>
<accession>A0A443HZH2</accession>
<dbReference type="Pfam" id="PF26082">
    <property type="entry name" value="zf-C2H2_AcuF"/>
    <property type="match status" value="1"/>
</dbReference>
<evidence type="ECO:0000259" key="2">
    <source>
        <dbReference type="SMART" id="SM00355"/>
    </source>
</evidence>
<protein>
    <submittedName>
        <fullName evidence="3">Putative C2H2 finger domain protein</fullName>
    </submittedName>
</protein>
<name>A0A443HZH2_BYSSP</name>
<feature type="region of interest" description="Disordered" evidence="1">
    <location>
        <begin position="60"/>
        <end position="91"/>
    </location>
</feature>
<feature type="region of interest" description="Disordered" evidence="1">
    <location>
        <begin position="436"/>
        <end position="536"/>
    </location>
</feature>
<gene>
    <name evidence="3" type="ORF">C8Q69DRAFT_443607</name>
</gene>
<feature type="region of interest" description="Disordered" evidence="1">
    <location>
        <begin position="346"/>
        <end position="420"/>
    </location>
</feature>
<dbReference type="SMART" id="SM00355">
    <property type="entry name" value="ZnF_C2H2"/>
    <property type="match status" value="3"/>
</dbReference>
<feature type="region of interest" description="Disordered" evidence="1">
    <location>
        <begin position="221"/>
        <end position="291"/>
    </location>
</feature>
<dbReference type="EMBL" id="RCNU01000003">
    <property type="protein sequence ID" value="RWQ97216.1"/>
    <property type="molecule type" value="Genomic_DNA"/>
</dbReference>
<dbReference type="RefSeq" id="XP_028486861.1">
    <property type="nucleotide sequence ID" value="XM_028628930.1"/>
</dbReference>
<keyword evidence="4" id="KW-1185">Reference proteome</keyword>
<evidence type="ECO:0000256" key="1">
    <source>
        <dbReference type="SAM" id="MobiDB-lite"/>
    </source>
</evidence>
<reference evidence="3 4" key="1">
    <citation type="journal article" date="2018" name="Front. Microbiol.">
        <title>Genomic and genetic insights into a cosmopolitan fungus, Paecilomyces variotii (Eurotiales).</title>
        <authorList>
            <person name="Urquhart A.S."/>
            <person name="Mondo S.J."/>
            <person name="Makela M.R."/>
            <person name="Hane J.K."/>
            <person name="Wiebenga A."/>
            <person name="He G."/>
            <person name="Mihaltcheva S."/>
            <person name="Pangilinan J."/>
            <person name="Lipzen A."/>
            <person name="Barry K."/>
            <person name="de Vries R.P."/>
            <person name="Grigoriev I.V."/>
            <person name="Idnurm A."/>
        </authorList>
    </citation>
    <scope>NUCLEOTIDE SEQUENCE [LARGE SCALE GENOMIC DNA]</scope>
    <source>
        <strain evidence="3 4">CBS 101075</strain>
    </source>
</reference>
<feature type="compositionally biased region" description="Basic and acidic residues" evidence="1">
    <location>
        <begin position="487"/>
        <end position="499"/>
    </location>
</feature>
<dbReference type="InterPro" id="IPR058925">
    <property type="entry name" value="zf-C2H2_AcuF"/>
</dbReference>
<sequence length="1147" mass="125360">MSTPATVSAASPDNLSSNHSAFKRQASEQLYLTVLSEPDELAFLSAAASINSRCHTPVDCDGSQISASSSPRSSTNWHGPADSLHRRSESPQNINLEFMTTGDEDYFAQWLNDNYIEGDQQNAGLGSKINSGTSQLLSPGLTNDVNTPSDVEDNAAMTEIVNHQTTTLEDGKTRTDSSSGCNAAASSQLAPYSLNMNGAATGETLPVITSPVVTVSAYSRGDSPHADARFRSASISSSLSNQGQRRRRGSEDHAQTLMSPPSLRAEDGSWVPDSATGHAGIDPLSRGDTQIQSPNQVEEQRKIAEKNADIQTWSASVIRPRARSTGNLSHRKDYFDTAPGDLHFDDSHIPGPGILINEPSDDESDVSSEEESSAEDVIPTEEPLRPEPEPEPHQFFRPYPWYDPPRDHRTTASKEHPESSNAAIVEFLKKAKDVETASRVATWGTRRKSDPEVGSLKPAEGSSSKPTVVGERRNSLFKRIPRMGDSSTKRKMSDSHQQRQEPICIGGDNKIHERKGSFTFGIPSPQRKLSVGRSKSTSLNTSSALVAMTGQMAAVGKSTSSDSAFGSLAPRFSRNRSKSDISKTSKFGIIELISGHGGPPVANIRSPTLAAPSHGAAHESIGHNNAEEKRLTLRQRTVTMDFSIQSQTPLPTIEGFRKQVEKLNPRMHPCLIERLAREQVSRYKSLREAKAKHALAVKQNNCNAGNHCFALGGQATLLSPKTNGLDPDTTCSQYQIPGHETSDNESNAVPEGIVASAQFPSGVPLPPVKRLPAEFECTLCFEVRKIMKPSDWTKHVHEDIYPFTCTFPDCPQAKKSFKRKADWVRHENEVHRKLEWWTCSFQDCQHLCYRKNNFIKHLEREHGILGPGARKTAARKASVKDDIDGSDGERDMSGIASSNELWQLVESCRHETTKTPQDEPCRFCGNVCSSWKKLTVHLAKHLEQIAMPVLQILKDVEVPADATAESSVPGSDGQNMDPSMHYRDIGAMASPIPAAVKMEQDVVTGLSQVPTFNNLAYRIESLAAAPVSAYTSQPPTHNHLGNYMQSQTPVFNNTSSSHLNVPGFGTWNSFAGQQEFAYSRGDSVTYPPVSMPGTFSEPNHNPAARSYPPRNSTTQLDTSITVYDPDQPLCASPTDNLCPWPADRQGR</sequence>
<feature type="region of interest" description="Disordered" evidence="1">
    <location>
        <begin position="164"/>
        <end position="183"/>
    </location>
</feature>
<dbReference type="Proteomes" id="UP000283841">
    <property type="component" value="Unassembled WGS sequence"/>
</dbReference>
<feature type="region of interest" description="Disordered" evidence="1">
    <location>
        <begin position="1"/>
        <end position="20"/>
    </location>
</feature>
<evidence type="ECO:0000313" key="4">
    <source>
        <dbReference type="Proteomes" id="UP000283841"/>
    </source>
</evidence>
<feature type="domain" description="C2H2-type" evidence="2">
    <location>
        <begin position="837"/>
        <end position="862"/>
    </location>
</feature>
<feature type="compositionally biased region" description="Acidic residues" evidence="1">
    <location>
        <begin position="359"/>
        <end position="374"/>
    </location>
</feature>
<dbReference type="PANTHER" id="PTHR35391:SF3">
    <property type="entry name" value="FINGER DOMAIN PROTEIN, PUTATIVE (AFU_ORTHOLOGUE AFUA_8G04300)-RELATED"/>
    <property type="match status" value="1"/>
</dbReference>
<organism evidence="3 4">
    <name type="scientific">Byssochlamys spectabilis</name>
    <name type="common">Paecilomyces variotii</name>
    <dbReference type="NCBI Taxonomy" id="264951"/>
    <lineage>
        <taxon>Eukaryota</taxon>
        <taxon>Fungi</taxon>
        <taxon>Dikarya</taxon>
        <taxon>Ascomycota</taxon>
        <taxon>Pezizomycotina</taxon>
        <taxon>Eurotiomycetes</taxon>
        <taxon>Eurotiomycetidae</taxon>
        <taxon>Eurotiales</taxon>
        <taxon>Thermoascaceae</taxon>
        <taxon>Paecilomyces</taxon>
    </lineage>
</organism>
<feature type="compositionally biased region" description="Basic and acidic residues" evidence="1">
    <location>
        <begin position="382"/>
        <end position="394"/>
    </location>
</feature>
<dbReference type="GeneID" id="39598207"/>
<dbReference type="PANTHER" id="PTHR35391">
    <property type="entry name" value="C2H2-TYPE DOMAIN-CONTAINING PROTEIN-RELATED"/>
    <property type="match status" value="1"/>
</dbReference>
<feature type="region of interest" description="Disordered" evidence="1">
    <location>
        <begin position="1091"/>
        <end position="1114"/>
    </location>
</feature>
<feature type="domain" description="C2H2-type" evidence="2">
    <location>
        <begin position="803"/>
        <end position="831"/>
    </location>
</feature>
<dbReference type="AlphaFoldDB" id="A0A443HZH2"/>
<dbReference type="STRING" id="264951.A0A443HZH2"/>